<dbReference type="Proteomes" id="UP000199184">
    <property type="component" value="Unassembled WGS sequence"/>
</dbReference>
<keyword evidence="2" id="KW-1185">Reference proteome</keyword>
<dbReference type="EMBL" id="FMAI01000007">
    <property type="protein sequence ID" value="SCB36899.1"/>
    <property type="molecule type" value="Genomic_DNA"/>
</dbReference>
<reference evidence="2" key="1">
    <citation type="submission" date="2016-08" db="EMBL/GenBank/DDBJ databases">
        <authorList>
            <person name="Varghese N."/>
            <person name="Submissions Spin"/>
        </authorList>
    </citation>
    <scope>NUCLEOTIDE SEQUENCE [LARGE SCALE GENOMIC DNA]</scope>
    <source>
        <strain evidence="2">ERR11</strain>
    </source>
</reference>
<evidence type="ECO:0000313" key="2">
    <source>
        <dbReference type="Proteomes" id="UP000199184"/>
    </source>
</evidence>
<evidence type="ECO:0000313" key="1">
    <source>
        <dbReference type="EMBL" id="SCB36899.1"/>
    </source>
</evidence>
<dbReference type="AlphaFoldDB" id="A0A1C3WA15"/>
<name>A0A1C3WA15_9BRAD</name>
<dbReference type="RefSeq" id="WP_091957054.1">
    <property type="nucleotide sequence ID" value="NZ_FMAI01000007.1"/>
</dbReference>
<accession>A0A1C3WA15</accession>
<sequence>MLEEKLKDAIIGELQRQAADRPQSLKVQGAGEMKSSEELTVNGKIDLGALVMVIAGSVAGGP</sequence>
<organism evidence="1 2">
    <name type="scientific">Bradyrhizobium shewense</name>
    <dbReference type="NCBI Taxonomy" id="1761772"/>
    <lineage>
        <taxon>Bacteria</taxon>
        <taxon>Pseudomonadati</taxon>
        <taxon>Pseudomonadota</taxon>
        <taxon>Alphaproteobacteria</taxon>
        <taxon>Hyphomicrobiales</taxon>
        <taxon>Nitrobacteraceae</taxon>
        <taxon>Bradyrhizobium</taxon>
    </lineage>
</organism>
<gene>
    <name evidence="1" type="ORF">GA0061098_100752</name>
</gene>
<protein>
    <submittedName>
        <fullName evidence="1">Uncharacterized protein</fullName>
    </submittedName>
</protein>
<proteinExistence type="predicted"/>